<keyword evidence="4" id="KW-0479">Metal-binding</keyword>
<keyword evidence="5 8" id="KW-1133">Transmembrane helix</keyword>
<keyword evidence="7 8" id="KW-0472">Membrane</keyword>
<dbReference type="AlphaFoldDB" id="A0A9N9LRE8"/>
<protein>
    <submittedName>
        <fullName evidence="9">Uncharacterized protein</fullName>
    </submittedName>
</protein>
<dbReference type="OrthoDB" id="588261at2759"/>
<evidence type="ECO:0000313" key="10">
    <source>
        <dbReference type="Proteomes" id="UP000701801"/>
    </source>
</evidence>
<reference evidence="9" key="1">
    <citation type="submission" date="2021-07" db="EMBL/GenBank/DDBJ databases">
        <authorList>
            <person name="Durling M."/>
        </authorList>
    </citation>
    <scope>NUCLEOTIDE SEQUENCE</scope>
</reference>
<feature type="transmembrane region" description="Helical" evidence="8">
    <location>
        <begin position="204"/>
        <end position="226"/>
    </location>
</feature>
<gene>
    <name evidence="9" type="ORF">HYALB_00005772</name>
</gene>
<dbReference type="PANTHER" id="PTHR10978:SF5">
    <property type="entry name" value="SUCCINATE DEHYDROGENASE CYTOCHROME B560 SUBUNIT, MITOCHONDRIAL"/>
    <property type="match status" value="1"/>
</dbReference>
<evidence type="ECO:0000256" key="2">
    <source>
        <dbReference type="ARBA" id="ARBA00022617"/>
    </source>
</evidence>
<proteinExistence type="predicted"/>
<evidence type="ECO:0000256" key="4">
    <source>
        <dbReference type="ARBA" id="ARBA00022723"/>
    </source>
</evidence>
<dbReference type="GO" id="GO:0016020">
    <property type="term" value="C:membrane"/>
    <property type="evidence" value="ECO:0007669"/>
    <property type="project" value="UniProtKB-SubCell"/>
</dbReference>
<comment type="caution">
    <text evidence="9">The sequence shown here is derived from an EMBL/GenBank/DDBJ whole genome shotgun (WGS) entry which is preliminary data.</text>
</comment>
<comment type="subcellular location">
    <subcellularLocation>
        <location evidence="1">Membrane</location>
    </subcellularLocation>
</comment>
<dbReference type="Proteomes" id="UP000701801">
    <property type="component" value="Unassembled WGS sequence"/>
</dbReference>
<dbReference type="GO" id="GO:0046872">
    <property type="term" value="F:metal ion binding"/>
    <property type="evidence" value="ECO:0007669"/>
    <property type="project" value="UniProtKB-KW"/>
</dbReference>
<dbReference type="GO" id="GO:0005739">
    <property type="term" value="C:mitochondrion"/>
    <property type="evidence" value="ECO:0007669"/>
    <property type="project" value="GOC"/>
</dbReference>
<dbReference type="GO" id="GO:0006099">
    <property type="term" value="P:tricarboxylic acid cycle"/>
    <property type="evidence" value="ECO:0007669"/>
    <property type="project" value="InterPro"/>
</dbReference>
<dbReference type="InterPro" id="IPR000701">
    <property type="entry name" value="SuccDH_FuR_B_TM-su"/>
</dbReference>
<dbReference type="InterPro" id="IPR014314">
    <property type="entry name" value="Succ_DH_cytb556"/>
</dbReference>
<evidence type="ECO:0000256" key="5">
    <source>
        <dbReference type="ARBA" id="ARBA00022989"/>
    </source>
</evidence>
<organism evidence="9 10">
    <name type="scientific">Hymenoscyphus albidus</name>
    <dbReference type="NCBI Taxonomy" id="595503"/>
    <lineage>
        <taxon>Eukaryota</taxon>
        <taxon>Fungi</taxon>
        <taxon>Dikarya</taxon>
        <taxon>Ascomycota</taxon>
        <taxon>Pezizomycotina</taxon>
        <taxon>Leotiomycetes</taxon>
        <taxon>Helotiales</taxon>
        <taxon>Helotiaceae</taxon>
        <taxon>Hymenoscyphus</taxon>
    </lineage>
</organism>
<dbReference type="EMBL" id="CAJVRM010000203">
    <property type="protein sequence ID" value="CAG8977064.1"/>
    <property type="molecule type" value="Genomic_DNA"/>
</dbReference>
<keyword evidence="10" id="KW-1185">Reference proteome</keyword>
<dbReference type="GO" id="GO:0009055">
    <property type="term" value="F:electron transfer activity"/>
    <property type="evidence" value="ECO:0007669"/>
    <property type="project" value="InterPro"/>
</dbReference>
<evidence type="ECO:0000256" key="8">
    <source>
        <dbReference type="SAM" id="Phobius"/>
    </source>
</evidence>
<dbReference type="Pfam" id="PF01127">
    <property type="entry name" value="Sdh_cyt"/>
    <property type="match status" value="1"/>
</dbReference>
<feature type="transmembrane region" description="Helical" evidence="8">
    <location>
        <begin position="127"/>
        <end position="145"/>
    </location>
</feature>
<dbReference type="GO" id="GO:0006121">
    <property type="term" value="P:mitochondrial electron transport, succinate to ubiquinone"/>
    <property type="evidence" value="ECO:0007669"/>
    <property type="project" value="TreeGrafter"/>
</dbReference>
<evidence type="ECO:0000256" key="6">
    <source>
        <dbReference type="ARBA" id="ARBA00023004"/>
    </source>
</evidence>
<evidence type="ECO:0000256" key="7">
    <source>
        <dbReference type="ARBA" id="ARBA00023136"/>
    </source>
</evidence>
<dbReference type="Gene3D" id="1.20.1300.10">
    <property type="entry name" value="Fumarate reductase/succinate dehydrogenase, transmembrane subunit"/>
    <property type="match status" value="1"/>
</dbReference>
<evidence type="ECO:0000256" key="3">
    <source>
        <dbReference type="ARBA" id="ARBA00022692"/>
    </source>
</evidence>
<keyword evidence="6" id="KW-0408">Iron</keyword>
<evidence type="ECO:0000313" key="9">
    <source>
        <dbReference type="EMBL" id="CAG8977064.1"/>
    </source>
</evidence>
<dbReference type="PANTHER" id="PTHR10978">
    <property type="entry name" value="SUCCINATE DEHYDROGENASE CYTOCHROME B560 SUBUNIT"/>
    <property type="match status" value="1"/>
</dbReference>
<keyword evidence="3 8" id="KW-0812">Transmembrane</keyword>
<name>A0A9N9LRE8_9HELO</name>
<dbReference type="SUPFAM" id="SSF81343">
    <property type="entry name" value="Fumarate reductase respiratory complex transmembrane subunits"/>
    <property type="match status" value="1"/>
</dbReference>
<dbReference type="NCBIfam" id="TIGR02970">
    <property type="entry name" value="succ_dehyd_cytB"/>
    <property type="match status" value="1"/>
</dbReference>
<dbReference type="InterPro" id="IPR034804">
    <property type="entry name" value="SQR/QFR_C/D"/>
</dbReference>
<sequence>MSSQALRRCCIVKPISNIGHASKSFISISSVGLKQQMRYVFLFRFSSPPVPPVRKLRSTNNLILYDSRHATSTTNPKPAVSVPPTFGLAPSKGIEILAAQRRQRPVAPHLQIYKWQITSVLSSLERITGATLAGALYIFGTAYFVSPYLGWDLSSEALVAAMAGLPMAVKFAVKSVLAWPFLFHFFNSLRHLGWDLGKGFKKVVIVRTGYVAVALSFLATTGCALWF</sequence>
<feature type="transmembrane region" description="Helical" evidence="8">
    <location>
        <begin position="157"/>
        <end position="183"/>
    </location>
</feature>
<dbReference type="CDD" id="cd03499">
    <property type="entry name" value="SQR_TypeC_SdhC"/>
    <property type="match status" value="1"/>
</dbReference>
<accession>A0A9N9LRE8</accession>
<keyword evidence="2" id="KW-0349">Heme</keyword>
<evidence type="ECO:0000256" key="1">
    <source>
        <dbReference type="ARBA" id="ARBA00004370"/>
    </source>
</evidence>